<feature type="compositionally biased region" description="Basic and acidic residues" evidence="1">
    <location>
        <begin position="972"/>
        <end position="985"/>
    </location>
</feature>
<feature type="compositionally biased region" description="Basic and acidic residues" evidence="1">
    <location>
        <begin position="23"/>
        <end position="50"/>
    </location>
</feature>
<dbReference type="PANTHER" id="PTHR31014:SF0">
    <property type="entry name" value="MITOCHONDRIAL TRANSLATION SYSTEM COMPONENT PET127-RELATED"/>
    <property type="match status" value="1"/>
</dbReference>
<feature type="compositionally biased region" description="Polar residues" evidence="1">
    <location>
        <begin position="683"/>
        <end position="692"/>
    </location>
</feature>
<feature type="compositionally biased region" description="Basic and acidic residues" evidence="1">
    <location>
        <begin position="83"/>
        <end position="101"/>
    </location>
</feature>
<evidence type="ECO:0000313" key="2">
    <source>
        <dbReference type="EMBL" id="GAO16471.1"/>
    </source>
</evidence>
<reference evidence="3" key="1">
    <citation type="journal article" date="2016" name="Genome Announc.">
        <title>Genome sequence of Ustilaginoidea virens IPU010, a rice pathogenic fungus causing false smut.</title>
        <authorList>
            <person name="Kumagai T."/>
            <person name="Ishii T."/>
            <person name="Terai G."/>
            <person name="Umemura M."/>
            <person name="Machida M."/>
            <person name="Asai K."/>
        </authorList>
    </citation>
    <scope>NUCLEOTIDE SEQUENCE [LARGE SCALE GENOMIC DNA]</scope>
    <source>
        <strain evidence="3">IPU010</strain>
    </source>
</reference>
<feature type="region of interest" description="Disordered" evidence="1">
    <location>
        <begin position="677"/>
        <end position="698"/>
    </location>
</feature>
<evidence type="ECO:0008006" key="4">
    <source>
        <dbReference type="Google" id="ProtNLM"/>
    </source>
</evidence>
<dbReference type="Pfam" id="PF08634">
    <property type="entry name" value="Pet127"/>
    <property type="match status" value="1"/>
</dbReference>
<feature type="region of interest" description="Disordered" evidence="1">
    <location>
        <begin position="740"/>
        <end position="836"/>
    </location>
</feature>
<dbReference type="PANTHER" id="PTHR31014">
    <property type="entry name" value="MITOCHONDRIAL TRANSLATION SYSTEM COMPONENT PET127-RELATED"/>
    <property type="match status" value="1"/>
</dbReference>
<protein>
    <recommendedName>
        <fullName evidence="4">PET127-like protein</fullName>
    </recommendedName>
</protein>
<accession>A0A1B5L1Z4</accession>
<sequence>MQSTAKNKPRRSKGTKESTQSTELRESAESEESKELNESNESNDLKESKVSKMPRASKKSKVSKKLKVSKKSKGPKGSKGSKGLKESAELTESKESKDSIGTELDVKTLKPKKLILQPVEEDESPKIAELCHDLDRVLFNPGVYHLQDPRSGVFNFDPSLALIMPVQEFDFDALQEYITSSKDSKLRDMCIKHKLKYCGSTSSMTSMLSHFHFLLSAWRQPNYENLSKALTPDSLNFSALIRGPAAAFAHFKDGVYAIDADKQYDTENVLSMLGKSMEKLLTLPNEDFEKYRRSKSHQLSEEEKNAGEAYHYTSMGDFLMRSQLDALDSRLPGSGVFDLKTRAVISVRMDVRGYEKGVGYEIRRRFGQWESFEREYYDMIRTAFLKYSLQVRMGRMDGIFVAYHNTQRIFGFQYISLSEMDNAIHGTLDTRLGDQEFKCSVALLNDLLDRATQRFPGRTLRLHVETRPTKVPLTYFFVEPVSEEEMRKIQEAGKPSAEQLEQEIQGLRREESEEETVAAAEAAETEQGEGLDAEESDEAGDDFSTSDTQSENAWREMMAKVDETVENESLGVGSVREALQEALERSGLLQDKTELEGETCLDELVSALTAHSSKAKEAREARVAKAEQGDLHEMPAAQPASNDTTLASLILKVTEGINDKNPNLRTFERKVADLAANSKKAESISTEQMTCQHETEDTADETDLLDAAADKMDALDSAPHEMDAFEATVREMDALEAVDHEEDAAEAAAHEEDSSETIAHEEDAAEATAHEEDAAEAAAHEDDSSETTAHEEDAAEATAQEDNASEVTALETDTSEATGHDTNTSDAPADKVQVDPEAMEEKVPELLGMYVSIRNKVNGAFVERPEGGGSHSNFDWAVEYTVKELSDEKAQTIYANMKKRRKKVLDIDPKTRSTEWYRMFHGQLPVSTKKGKEFRKKREQQELGAPVLVSYDKNPLPRADGSQRQSSLDAVRTSRTDEEKEETSR</sequence>
<feature type="region of interest" description="Disordered" evidence="1">
    <location>
        <begin position="1"/>
        <end position="101"/>
    </location>
</feature>
<evidence type="ECO:0000256" key="1">
    <source>
        <dbReference type="SAM" id="MobiDB-lite"/>
    </source>
</evidence>
<evidence type="ECO:0000313" key="3">
    <source>
        <dbReference type="Proteomes" id="UP000054053"/>
    </source>
</evidence>
<feature type="compositionally biased region" description="Basic residues" evidence="1">
    <location>
        <begin position="55"/>
        <end position="76"/>
    </location>
</feature>
<dbReference type="InterPro" id="IPR013943">
    <property type="entry name" value="Pet127"/>
</dbReference>
<feature type="region of interest" description="Disordered" evidence="1">
    <location>
        <begin position="928"/>
        <end position="985"/>
    </location>
</feature>
<name>A0A1B5L1Z4_USTVR</name>
<dbReference type="GO" id="GO:0000964">
    <property type="term" value="P:mitochondrial RNA 5'-end processing"/>
    <property type="evidence" value="ECO:0007669"/>
    <property type="project" value="TreeGrafter"/>
</dbReference>
<feature type="compositionally biased region" description="Polar residues" evidence="1">
    <location>
        <begin position="543"/>
        <end position="552"/>
    </location>
</feature>
<comment type="caution">
    <text evidence="2">The sequence shown here is derived from an EMBL/GenBank/DDBJ whole genome shotgun (WGS) entry which is preliminary data.</text>
</comment>
<feature type="compositionally biased region" description="Acidic residues" evidence="1">
    <location>
        <begin position="523"/>
        <end position="541"/>
    </location>
</feature>
<feature type="compositionally biased region" description="Basic and acidic residues" evidence="1">
    <location>
        <begin position="748"/>
        <end position="792"/>
    </location>
</feature>
<dbReference type="Proteomes" id="UP000054053">
    <property type="component" value="Unassembled WGS sequence"/>
</dbReference>
<gene>
    <name evidence="2" type="ORF">UVI_02011180</name>
</gene>
<dbReference type="GO" id="GO:0005740">
    <property type="term" value="C:mitochondrial envelope"/>
    <property type="evidence" value="ECO:0007669"/>
    <property type="project" value="TreeGrafter"/>
</dbReference>
<proteinExistence type="predicted"/>
<organism evidence="2 3">
    <name type="scientific">Ustilaginoidea virens</name>
    <name type="common">Rice false smut fungus</name>
    <name type="synonym">Villosiclava virens</name>
    <dbReference type="NCBI Taxonomy" id="1159556"/>
    <lineage>
        <taxon>Eukaryota</taxon>
        <taxon>Fungi</taxon>
        <taxon>Dikarya</taxon>
        <taxon>Ascomycota</taxon>
        <taxon>Pezizomycotina</taxon>
        <taxon>Sordariomycetes</taxon>
        <taxon>Hypocreomycetidae</taxon>
        <taxon>Hypocreales</taxon>
        <taxon>Clavicipitaceae</taxon>
        <taxon>Ustilaginoidea</taxon>
    </lineage>
</organism>
<dbReference type="AlphaFoldDB" id="A0A1B5L1Z4"/>
<feature type="region of interest" description="Disordered" evidence="1">
    <location>
        <begin position="487"/>
        <end position="552"/>
    </location>
</feature>
<feature type="compositionally biased region" description="Polar residues" evidence="1">
    <location>
        <begin position="811"/>
        <end position="826"/>
    </location>
</feature>
<dbReference type="EMBL" id="BBTG02000004">
    <property type="protein sequence ID" value="GAO16471.1"/>
    <property type="molecule type" value="Genomic_DNA"/>
</dbReference>